<evidence type="ECO:0000313" key="2">
    <source>
        <dbReference type="EMBL" id="SNR97337.1"/>
    </source>
</evidence>
<dbReference type="OrthoDB" id="982482at2"/>
<proteinExistence type="predicted"/>
<dbReference type="NCBIfam" id="TIGR03511">
    <property type="entry name" value="GldH_lipo"/>
    <property type="match status" value="1"/>
</dbReference>
<dbReference type="Proteomes" id="UP000198480">
    <property type="component" value="Unassembled WGS sequence"/>
</dbReference>
<dbReference type="EMBL" id="FZOK01000001">
    <property type="protein sequence ID" value="SNR97337.1"/>
    <property type="molecule type" value="Genomic_DNA"/>
</dbReference>
<feature type="signal peptide" evidence="1">
    <location>
        <begin position="1"/>
        <end position="19"/>
    </location>
</feature>
<evidence type="ECO:0000313" key="3">
    <source>
        <dbReference type="Proteomes" id="UP000198480"/>
    </source>
</evidence>
<reference evidence="3" key="1">
    <citation type="submission" date="2017-06" db="EMBL/GenBank/DDBJ databases">
        <authorList>
            <person name="Varghese N."/>
            <person name="Submissions S."/>
        </authorList>
    </citation>
    <scope>NUCLEOTIDE SEQUENCE [LARGE SCALE GENOMIC DNA]</scope>
    <source>
        <strain evidence="3">5C</strain>
    </source>
</reference>
<dbReference type="InterPro" id="IPR020018">
    <property type="entry name" value="Motility-assoc_lipoprot_GldH"/>
</dbReference>
<dbReference type="RefSeq" id="WP_089237443.1">
    <property type="nucleotide sequence ID" value="NZ_FZOK01000001.1"/>
</dbReference>
<organism evidence="2 3">
    <name type="scientific">Belliella buryatensis</name>
    <dbReference type="NCBI Taxonomy" id="1500549"/>
    <lineage>
        <taxon>Bacteria</taxon>
        <taxon>Pseudomonadati</taxon>
        <taxon>Bacteroidota</taxon>
        <taxon>Cytophagia</taxon>
        <taxon>Cytophagales</taxon>
        <taxon>Cyclobacteriaceae</taxon>
        <taxon>Belliella</taxon>
    </lineage>
</organism>
<evidence type="ECO:0000256" key="1">
    <source>
        <dbReference type="SAM" id="SignalP"/>
    </source>
</evidence>
<keyword evidence="1" id="KW-0732">Signal</keyword>
<sequence length="151" mass="17296">MTRFSFGLCLVITLSLLQACSSDRVFEAYQGLEKQSWHINDTVSFELNPQENTIALIAVKYNTDYAYRNLYFKYFLSDSSGNTLESQLLNIRLFDSKEGKPTGKGFGSTFTRMDTLPIESQGQYHKIEFVQYMRVDALEGIEAIGFKQVKK</sequence>
<dbReference type="AlphaFoldDB" id="A0A239ANW3"/>
<keyword evidence="2" id="KW-0449">Lipoprotein</keyword>
<protein>
    <submittedName>
        <fullName evidence="2">Gliding motility-associated lipoprotein GldH</fullName>
    </submittedName>
</protein>
<accession>A0A239ANW3</accession>
<dbReference type="PROSITE" id="PS51257">
    <property type="entry name" value="PROKAR_LIPOPROTEIN"/>
    <property type="match status" value="1"/>
</dbReference>
<name>A0A239ANW3_9BACT</name>
<keyword evidence="3" id="KW-1185">Reference proteome</keyword>
<dbReference type="Pfam" id="PF14109">
    <property type="entry name" value="GldH_lipo"/>
    <property type="match status" value="1"/>
</dbReference>
<feature type="chain" id="PRO_5012602138" evidence="1">
    <location>
        <begin position="20"/>
        <end position="151"/>
    </location>
</feature>
<gene>
    <name evidence="2" type="ORF">SAMN06295967_101301</name>
</gene>